<dbReference type="InterPro" id="IPR020568">
    <property type="entry name" value="Ribosomal_Su5_D2-typ_SF"/>
</dbReference>
<keyword evidence="9" id="KW-1185">Reference proteome</keyword>
<keyword evidence="2" id="KW-0808">Transferase</keyword>
<gene>
    <name evidence="8" type="ORF">BHK98_09620</name>
</gene>
<accession>A0A1Q9JJB8</accession>
<evidence type="ECO:0000313" key="8">
    <source>
        <dbReference type="EMBL" id="OLR56303.1"/>
    </source>
</evidence>
<keyword evidence="5" id="KW-0067">ATP-binding</keyword>
<dbReference type="InterPro" id="IPR036554">
    <property type="entry name" value="GHMP_kinase_C_sf"/>
</dbReference>
<dbReference type="OrthoDB" id="250531at2"/>
<dbReference type="GO" id="GO:0006012">
    <property type="term" value="P:galactose metabolic process"/>
    <property type="evidence" value="ECO:0007669"/>
    <property type="project" value="InterPro"/>
</dbReference>
<reference evidence="8 9" key="1">
    <citation type="journal article" date="2016" name="Appl. Environ. Microbiol.">
        <title>Function and Phylogeny of Bacterial Butyryl Coenzyme A:Acetate Transferases and Their Diversity in the Proximal Colon of Swine.</title>
        <authorList>
            <person name="Trachsel J."/>
            <person name="Bayles D.O."/>
            <person name="Looft T."/>
            <person name="Levine U.Y."/>
            <person name="Allen H.K."/>
        </authorList>
    </citation>
    <scope>NUCLEOTIDE SEQUENCE [LARGE SCALE GENOMIC DNA]</scope>
    <source>
        <strain evidence="8 9">68-3-10</strain>
    </source>
</reference>
<sequence length="426" mass="46564">MSEKASRLVRGLRNGEFQEQLRRIDPHENAMSRSRARYISALEEFRRLYGDRQVEIYSAPGRTEIGGNHTDHQRGRVLAASVNLDIIAVVSPTEDNRITLKSEGYSPVCVNLAELQPVHGEKGTSAALIRGVVSGLEAAGFQAGGFQAYVTGAVPGGAGLSSSAAFEILTGTVISGLYHDMQIPARILARAGQEAETRYFGKPCGLMDQMACSAGGLIYIDFANEPPEVRRLETDFENFGHALCIVETGGSHAAMTDEYAAIPAEMCRIAGFYHKEVLAQVEPEAFWRDIPALRKQFGDRAVLRAIHWFGETCRVSAQADALEAGDFPEFLRLIRASGNSSFQYLQNVSSRRDPREQPIALALAVSDRILDGRGAARVHGGGFAGTIQAFVPEDLVEEYKKTLDWIFGEGACHVLRIRKYGGMKVI</sequence>
<dbReference type="Gene3D" id="3.30.70.890">
    <property type="entry name" value="GHMP kinase, C-terminal domain"/>
    <property type="match status" value="1"/>
</dbReference>
<comment type="similarity">
    <text evidence="1">Belongs to the GHMP kinase family. GalK subfamily.</text>
</comment>
<name>A0A1Q9JJB8_9FIRM</name>
<organism evidence="8 9">
    <name type="scientific">Hornefia porci</name>
    <dbReference type="NCBI Taxonomy" id="2652292"/>
    <lineage>
        <taxon>Bacteria</taxon>
        <taxon>Bacillati</taxon>
        <taxon>Bacillota</taxon>
        <taxon>Clostridia</taxon>
        <taxon>Peptostreptococcales</taxon>
        <taxon>Anaerovoracaceae</taxon>
        <taxon>Hornefia</taxon>
    </lineage>
</organism>
<dbReference type="PANTHER" id="PTHR10457">
    <property type="entry name" value="MEVALONATE KINASE/GALACTOKINASE"/>
    <property type="match status" value="1"/>
</dbReference>
<dbReference type="SUPFAM" id="SSF55060">
    <property type="entry name" value="GHMP Kinase, C-terminal domain"/>
    <property type="match status" value="1"/>
</dbReference>
<evidence type="ECO:0000259" key="7">
    <source>
        <dbReference type="Pfam" id="PF10509"/>
    </source>
</evidence>
<dbReference type="PANTHER" id="PTHR10457:SF7">
    <property type="entry name" value="GALACTOKINASE-RELATED"/>
    <property type="match status" value="1"/>
</dbReference>
<dbReference type="EMBL" id="MJIE01000001">
    <property type="protein sequence ID" value="OLR56303.1"/>
    <property type="molecule type" value="Genomic_DNA"/>
</dbReference>
<evidence type="ECO:0000313" key="9">
    <source>
        <dbReference type="Proteomes" id="UP000187404"/>
    </source>
</evidence>
<dbReference type="InterPro" id="IPR019539">
    <property type="entry name" value="GalKase_N"/>
</dbReference>
<dbReference type="AlphaFoldDB" id="A0A1Q9JJB8"/>
<dbReference type="STRING" id="1261640.BHK98_09620"/>
<protein>
    <submittedName>
        <fullName evidence="8">Galactokinase</fullName>
    </submittedName>
</protein>
<evidence type="ECO:0000256" key="1">
    <source>
        <dbReference type="ARBA" id="ARBA00006566"/>
    </source>
</evidence>
<keyword evidence="4 8" id="KW-0418">Kinase</keyword>
<dbReference type="PRINTS" id="PR00959">
    <property type="entry name" value="MEVGALKINASE"/>
</dbReference>
<dbReference type="Gene3D" id="3.30.230.10">
    <property type="match status" value="1"/>
</dbReference>
<evidence type="ECO:0000256" key="3">
    <source>
        <dbReference type="ARBA" id="ARBA00022741"/>
    </source>
</evidence>
<dbReference type="Proteomes" id="UP000187404">
    <property type="component" value="Unassembled WGS sequence"/>
</dbReference>
<dbReference type="GO" id="GO:0005829">
    <property type="term" value="C:cytosol"/>
    <property type="evidence" value="ECO:0007669"/>
    <property type="project" value="TreeGrafter"/>
</dbReference>
<evidence type="ECO:0000256" key="2">
    <source>
        <dbReference type="ARBA" id="ARBA00022679"/>
    </source>
</evidence>
<keyword evidence="3" id="KW-0547">Nucleotide-binding</keyword>
<dbReference type="InterPro" id="IPR006204">
    <property type="entry name" value="GHMP_kinase_N_dom"/>
</dbReference>
<dbReference type="InterPro" id="IPR006206">
    <property type="entry name" value="Mevalonate/galactokinase"/>
</dbReference>
<dbReference type="InterPro" id="IPR006203">
    <property type="entry name" value="GHMP_knse_ATP-bd_CS"/>
</dbReference>
<dbReference type="GO" id="GO:0005524">
    <property type="term" value="F:ATP binding"/>
    <property type="evidence" value="ECO:0007669"/>
    <property type="project" value="UniProtKB-KW"/>
</dbReference>
<evidence type="ECO:0000259" key="6">
    <source>
        <dbReference type="Pfam" id="PF00288"/>
    </source>
</evidence>
<evidence type="ECO:0000256" key="5">
    <source>
        <dbReference type="ARBA" id="ARBA00022840"/>
    </source>
</evidence>
<dbReference type="PIRSF" id="PIRSF000530">
    <property type="entry name" value="Galactokinase"/>
    <property type="match status" value="1"/>
</dbReference>
<dbReference type="Pfam" id="PF00288">
    <property type="entry name" value="GHMP_kinases_N"/>
    <property type="match status" value="1"/>
</dbReference>
<feature type="domain" description="GHMP kinase N-terminal" evidence="6">
    <location>
        <begin position="129"/>
        <end position="216"/>
    </location>
</feature>
<dbReference type="PRINTS" id="PR00473">
    <property type="entry name" value="GALCTOKINASE"/>
</dbReference>
<comment type="caution">
    <text evidence="8">The sequence shown here is derived from an EMBL/GenBank/DDBJ whole genome shotgun (WGS) entry which is preliminary data.</text>
</comment>
<dbReference type="SUPFAM" id="SSF54211">
    <property type="entry name" value="Ribosomal protein S5 domain 2-like"/>
    <property type="match status" value="1"/>
</dbReference>
<dbReference type="RefSeq" id="WP_075713796.1">
    <property type="nucleotide sequence ID" value="NZ_MJIE01000001.1"/>
</dbReference>
<evidence type="ECO:0000256" key="4">
    <source>
        <dbReference type="ARBA" id="ARBA00022777"/>
    </source>
</evidence>
<dbReference type="InterPro" id="IPR014721">
    <property type="entry name" value="Ribsml_uS5_D2-typ_fold_subgr"/>
</dbReference>
<dbReference type="GO" id="GO:0004335">
    <property type="term" value="F:galactokinase activity"/>
    <property type="evidence" value="ECO:0007669"/>
    <property type="project" value="InterPro"/>
</dbReference>
<feature type="domain" description="Galactokinase N-terminal" evidence="7">
    <location>
        <begin position="43"/>
        <end position="92"/>
    </location>
</feature>
<dbReference type="InterPro" id="IPR000705">
    <property type="entry name" value="Galactokinase"/>
</dbReference>
<proteinExistence type="inferred from homology"/>
<dbReference type="PROSITE" id="PS00627">
    <property type="entry name" value="GHMP_KINASES_ATP"/>
    <property type="match status" value="1"/>
</dbReference>
<dbReference type="Pfam" id="PF10509">
    <property type="entry name" value="GalKase_gal_bdg"/>
    <property type="match status" value="1"/>
</dbReference>